<evidence type="ECO:0000313" key="1">
    <source>
        <dbReference type="EMBL" id="KAK9077907.1"/>
    </source>
</evidence>
<dbReference type="AlphaFoldDB" id="A0AAP0HAT9"/>
<reference evidence="1 2" key="1">
    <citation type="submission" date="2024-04" db="EMBL/GenBank/DDBJ databases">
        <title>The reference genome of an endangered Asteraceae, Deinandra increscens subsp. villosa, native to the Central Coast of California.</title>
        <authorList>
            <person name="Guilliams M."/>
            <person name="Hasenstab-Lehman K."/>
            <person name="Meyer R."/>
            <person name="Mcevoy S."/>
        </authorList>
    </citation>
    <scope>NUCLEOTIDE SEQUENCE [LARGE SCALE GENOMIC DNA]</scope>
    <source>
        <tissue evidence="1">Leaf</tissue>
    </source>
</reference>
<protein>
    <submittedName>
        <fullName evidence="1">Uncharacterized protein</fullName>
    </submittedName>
</protein>
<proteinExistence type="predicted"/>
<sequence length="246" mass="28324">MVLCSAYAGFNIMNILTNGEDHNRFLVHYQPTLGKPTLHKLDSDVVLAIRAGVLLPIQLKDLQVFTIIRVIFQLCDEIPYNYAVVRPYFLRYNTTLPHISFLPTTQFKESREYSTEVEETCSALAFVMDLNERWNERKDYHSRIERGYQFLFLVSTSWTPNPSLLPSVSTSPDSPPSFTYSYSETDLIGEFLIYAGGYYLKMAHQFLPDRASNDVDSIEEEALVICYVNNIVFVEVLELKEDQCTL</sequence>
<comment type="caution">
    <text evidence="1">The sequence shown here is derived from an EMBL/GenBank/DDBJ whole genome shotgun (WGS) entry which is preliminary data.</text>
</comment>
<accession>A0AAP0HAT9</accession>
<dbReference type="EMBL" id="JBCNJP010000006">
    <property type="protein sequence ID" value="KAK9077907.1"/>
    <property type="molecule type" value="Genomic_DNA"/>
</dbReference>
<gene>
    <name evidence="1" type="ORF">SSX86_001964</name>
</gene>
<name>A0AAP0HAT9_9ASTR</name>
<keyword evidence="2" id="KW-1185">Reference proteome</keyword>
<evidence type="ECO:0000313" key="2">
    <source>
        <dbReference type="Proteomes" id="UP001408789"/>
    </source>
</evidence>
<organism evidence="1 2">
    <name type="scientific">Deinandra increscens subsp. villosa</name>
    <dbReference type="NCBI Taxonomy" id="3103831"/>
    <lineage>
        <taxon>Eukaryota</taxon>
        <taxon>Viridiplantae</taxon>
        <taxon>Streptophyta</taxon>
        <taxon>Embryophyta</taxon>
        <taxon>Tracheophyta</taxon>
        <taxon>Spermatophyta</taxon>
        <taxon>Magnoliopsida</taxon>
        <taxon>eudicotyledons</taxon>
        <taxon>Gunneridae</taxon>
        <taxon>Pentapetalae</taxon>
        <taxon>asterids</taxon>
        <taxon>campanulids</taxon>
        <taxon>Asterales</taxon>
        <taxon>Asteraceae</taxon>
        <taxon>Asteroideae</taxon>
        <taxon>Heliantheae alliance</taxon>
        <taxon>Madieae</taxon>
        <taxon>Madiinae</taxon>
        <taxon>Deinandra</taxon>
    </lineage>
</organism>
<dbReference type="Proteomes" id="UP001408789">
    <property type="component" value="Unassembled WGS sequence"/>
</dbReference>